<evidence type="ECO:0000256" key="1">
    <source>
        <dbReference type="SAM" id="MobiDB-lite"/>
    </source>
</evidence>
<comment type="caution">
    <text evidence="2">The sequence shown here is derived from an EMBL/GenBank/DDBJ whole genome shotgun (WGS) entry which is preliminary data.</text>
</comment>
<name>A0ABD5WE17_9EURY</name>
<accession>A0ABD5WE17</accession>
<gene>
    <name evidence="2" type="ORF">ACFQL9_17180</name>
</gene>
<feature type="region of interest" description="Disordered" evidence="1">
    <location>
        <begin position="115"/>
        <end position="135"/>
    </location>
</feature>
<evidence type="ECO:0000313" key="2">
    <source>
        <dbReference type="EMBL" id="MFC7071381.1"/>
    </source>
</evidence>
<keyword evidence="3" id="KW-1185">Reference proteome</keyword>
<protein>
    <submittedName>
        <fullName evidence="2">Uncharacterized protein</fullName>
    </submittedName>
</protein>
<organism evidence="2 3">
    <name type="scientific">Halobaculum lipolyticum</name>
    <dbReference type="NCBI Taxonomy" id="3032001"/>
    <lineage>
        <taxon>Archaea</taxon>
        <taxon>Methanobacteriati</taxon>
        <taxon>Methanobacteriota</taxon>
        <taxon>Stenosarchaea group</taxon>
        <taxon>Halobacteria</taxon>
        <taxon>Halobacteriales</taxon>
        <taxon>Haloferacaceae</taxon>
        <taxon>Halobaculum</taxon>
    </lineage>
</organism>
<reference evidence="2 3" key="1">
    <citation type="journal article" date="2019" name="Int. J. Syst. Evol. Microbiol.">
        <title>The Global Catalogue of Microorganisms (GCM) 10K type strain sequencing project: providing services to taxonomists for standard genome sequencing and annotation.</title>
        <authorList>
            <consortium name="The Broad Institute Genomics Platform"/>
            <consortium name="The Broad Institute Genome Sequencing Center for Infectious Disease"/>
            <person name="Wu L."/>
            <person name="Ma J."/>
        </authorList>
    </citation>
    <scope>NUCLEOTIDE SEQUENCE [LARGE SCALE GENOMIC DNA]</scope>
    <source>
        <strain evidence="2 3">DT31</strain>
    </source>
</reference>
<dbReference type="EMBL" id="JBHTAH010000023">
    <property type="protein sequence ID" value="MFC7071381.1"/>
    <property type="molecule type" value="Genomic_DNA"/>
</dbReference>
<dbReference type="GeneID" id="81126238"/>
<dbReference type="AlphaFoldDB" id="A0ABD5WE17"/>
<sequence>MYCIRCRDRVRYDRAVVRESDGRTIAGLCDACERERLGRVLREGYVDPGPDCLFCARPGVVALPLHRIDLCETGDRPEARGFPVEHTTPRLCADHAGRVLGVDAAARGLDRVGTEATAVADGGREERRRDGERND</sequence>
<feature type="compositionally biased region" description="Basic and acidic residues" evidence="1">
    <location>
        <begin position="122"/>
        <end position="135"/>
    </location>
</feature>
<dbReference type="RefSeq" id="WP_284031350.1">
    <property type="nucleotide sequence ID" value="NZ_CP126154.1"/>
</dbReference>
<dbReference type="Proteomes" id="UP001596461">
    <property type="component" value="Unassembled WGS sequence"/>
</dbReference>
<proteinExistence type="predicted"/>
<evidence type="ECO:0000313" key="3">
    <source>
        <dbReference type="Proteomes" id="UP001596461"/>
    </source>
</evidence>